<evidence type="ECO:0000313" key="2">
    <source>
        <dbReference type="EMBL" id="VEU72765.1"/>
    </source>
</evidence>
<evidence type="ECO:0000256" key="1">
    <source>
        <dbReference type="SAM" id="Coils"/>
    </source>
</evidence>
<protein>
    <recommendedName>
        <fullName evidence="4">YqaJ-like viral recombinase domain</fullName>
    </recommendedName>
</protein>
<dbReference type="OrthoDB" id="403948at2"/>
<dbReference type="EMBL" id="LR215031">
    <property type="protein sequence ID" value="VEU72765.1"/>
    <property type="molecule type" value="Genomic_DNA"/>
</dbReference>
<dbReference type="NCBIfam" id="NF045870">
    <property type="entry name" value="MAGa7180_fam_nucl"/>
    <property type="match status" value="1"/>
</dbReference>
<dbReference type="RefSeq" id="WP_119572233.1">
    <property type="nucleotide sequence ID" value="NZ_LR215031.1"/>
</dbReference>
<feature type="coiled-coil region" evidence="1">
    <location>
        <begin position="140"/>
        <end position="186"/>
    </location>
</feature>
<dbReference type="InterPro" id="IPR011604">
    <property type="entry name" value="PDDEXK-like_dom_sf"/>
</dbReference>
<organism evidence="2 3">
    <name type="scientific">Mycoplasmopsis gallopavonis</name>
    <dbReference type="NCBI Taxonomy" id="76629"/>
    <lineage>
        <taxon>Bacteria</taxon>
        <taxon>Bacillati</taxon>
        <taxon>Mycoplasmatota</taxon>
        <taxon>Mycoplasmoidales</taxon>
        <taxon>Metamycoplasmataceae</taxon>
        <taxon>Mycoplasmopsis</taxon>
    </lineage>
</organism>
<dbReference type="KEGG" id="mgal:NCTC10186_00235"/>
<evidence type="ECO:0000313" key="3">
    <source>
        <dbReference type="Proteomes" id="UP000289862"/>
    </source>
</evidence>
<dbReference type="AlphaFoldDB" id="A0A449AZ68"/>
<gene>
    <name evidence="2" type="ORF">NCTC10186_00235</name>
</gene>
<proteinExistence type="predicted"/>
<reference evidence="2 3" key="1">
    <citation type="submission" date="2019-01" db="EMBL/GenBank/DDBJ databases">
        <authorList>
            <consortium name="Pathogen Informatics"/>
        </authorList>
    </citation>
    <scope>NUCLEOTIDE SEQUENCE [LARGE SCALE GENOMIC DNA]</scope>
    <source>
        <strain evidence="2 3">NCTC10186</strain>
    </source>
</reference>
<name>A0A449AZ68_9BACT</name>
<sequence>MAKRKYYNKKDYFIDLENRQMILSDSLFAALKSNNQWTKYKKIGGSSIGDILLKDEPFKSEFGAFCHITRLKLPVMINKYVHAGTVLEPLIFDKLRESQPNKWSSKILNYVAADYNYDYFAGKDEIFGGVPDGYMSTLEEFNLENEINELKKQLTNFKNNNKIEEIAKLEDQIALLEYKFNKEHREKGVILEIKTAGIKKMAKWDAGEVDLSYRKQSQLYSYLNGNLRYIIIALFLEENDYQNPADVDLNQRNMRSYKYEINELEVQDDITKVRNWYKYYTNTKVSPLFDLQKDQDQIDYLLCENEEQWIALLEKWKSIGKADPEIQP</sequence>
<dbReference type="Proteomes" id="UP000289862">
    <property type="component" value="Chromosome"/>
</dbReference>
<keyword evidence="3" id="KW-1185">Reference proteome</keyword>
<keyword evidence="1" id="KW-0175">Coiled coil</keyword>
<accession>A0A449AZ68</accession>
<dbReference type="Gene3D" id="3.90.320.10">
    <property type="match status" value="1"/>
</dbReference>
<evidence type="ECO:0008006" key="4">
    <source>
        <dbReference type="Google" id="ProtNLM"/>
    </source>
</evidence>